<dbReference type="EMBL" id="BT054041">
    <property type="protein sequence ID" value="ACL52648.1"/>
    <property type="molecule type" value="mRNA"/>
</dbReference>
<accession>B7ZXJ9</accession>
<dbReference type="AlphaFoldDB" id="B7ZXJ9"/>
<evidence type="ECO:0000313" key="1">
    <source>
        <dbReference type="EMBL" id="ACL52648.1"/>
    </source>
</evidence>
<protein>
    <submittedName>
        <fullName evidence="1">Uncharacterized protein</fullName>
    </submittedName>
</protein>
<reference evidence="1" key="1">
    <citation type="journal article" date="2009" name="PLoS Genet.">
        <title>Sequencing, mapping, and analysis of 27,455 maize full-length cDNAs.</title>
        <authorList>
            <person name="Soderlund C."/>
            <person name="Descour A."/>
            <person name="Kudrna D."/>
            <person name="Bomhoff M."/>
            <person name="Boyd L."/>
            <person name="Currie J."/>
            <person name="Angelova A."/>
            <person name="Collura K."/>
            <person name="Wissotski M."/>
            <person name="Ashley E."/>
            <person name="Morrow D."/>
            <person name="Fernandes J."/>
            <person name="Walbot V."/>
            <person name="Yu Y."/>
        </authorList>
    </citation>
    <scope>NUCLEOTIDE SEQUENCE</scope>
    <source>
        <strain evidence="1">B73</strain>
    </source>
</reference>
<sequence length="285" mass="31118">MRDQRVQLQLIVHAFLGEDGDVGLGLQAAEERPHDAPPEQQLQRRQAHLVAVPPQPQHDRLALPHLGASEGVGHHRRHADALEAVVHAAAGHLNDHLYDGTLVQLRWIDEVCDAERSPYFLLVRVEINADDLGCATHFRALDHRQTDRSEAKDCNSGSWLHLGRPPRCSYPGAGAAAEEAGELGRHGGVDLDHLVHVHDGVLAEAGDGEEVVQRAPPRVPEPGGAVAPHPGADDERHRVAHVAVLRRAAGAALALPQERRHHGVPRREALHVLPHALHYPVRLMP</sequence>
<organism evidence="1">
    <name type="scientific">Zea mays</name>
    <name type="common">Maize</name>
    <dbReference type="NCBI Taxonomy" id="4577"/>
    <lineage>
        <taxon>Eukaryota</taxon>
        <taxon>Viridiplantae</taxon>
        <taxon>Streptophyta</taxon>
        <taxon>Embryophyta</taxon>
        <taxon>Tracheophyta</taxon>
        <taxon>Spermatophyta</taxon>
        <taxon>Magnoliopsida</taxon>
        <taxon>Liliopsida</taxon>
        <taxon>Poales</taxon>
        <taxon>Poaceae</taxon>
        <taxon>PACMAD clade</taxon>
        <taxon>Panicoideae</taxon>
        <taxon>Andropogonodae</taxon>
        <taxon>Andropogoneae</taxon>
        <taxon>Tripsacinae</taxon>
        <taxon>Zea</taxon>
    </lineage>
</organism>
<name>B7ZXJ9_MAIZE</name>
<proteinExistence type="evidence at transcript level"/>
<reference evidence="1" key="2">
    <citation type="submission" date="2012-06" db="EMBL/GenBank/DDBJ databases">
        <authorList>
            <person name="Yu Y."/>
            <person name="Currie J."/>
            <person name="Lomeli R."/>
            <person name="Angelova A."/>
            <person name="Collura K."/>
            <person name="Wissotski M."/>
            <person name="Campos D."/>
            <person name="Kudrna D."/>
            <person name="Golser W."/>
            <person name="Ashely E."/>
            <person name="Descour A."/>
            <person name="Fernandes J."/>
            <person name="Soderlund C."/>
            <person name="Walbot V."/>
        </authorList>
    </citation>
    <scope>NUCLEOTIDE SEQUENCE</scope>
    <source>
        <strain evidence="1">B73</strain>
    </source>
</reference>